<dbReference type="PROSITE" id="PS50943">
    <property type="entry name" value="HTH_CROC1"/>
    <property type="match status" value="1"/>
</dbReference>
<name>A0ABS1RZJ5_RHOSU</name>
<evidence type="ECO:0000256" key="1">
    <source>
        <dbReference type="ARBA" id="ARBA00023015"/>
    </source>
</evidence>
<keyword evidence="6" id="KW-1185">Reference proteome</keyword>
<feature type="domain" description="HTH cro/C1-type" evidence="4">
    <location>
        <begin position="42"/>
        <end position="95"/>
    </location>
</feature>
<proteinExistence type="predicted"/>
<dbReference type="Pfam" id="PF01381">
    <property type="entry name" value="HTH_3"/>
    <property type="match status" value="1"/>
</dbReference>
<dbReference type="SUPFAM" id="SSF47413">
    <property type="entry name" value="lambda repressor-like DNA-binding domains"/>
    <property type="match status" value="1"/>
</dbReference>
<evidence type="ECO:0000259" key="4">
    <source>
        <dbReference type="PROSITE" id="PS50943"/>
    </source>
</evidence>
<evidence type="ECO:0000313" key="6">
    <source>
        <dbReference type="Proteomes" id="UP000604473"/>
    </source>
</evidence>
<dbReference type="PANTHER" id="PTHR36511:SF4">
    <property type="entry name" value="ANTITOXIN MQSA"/>
    <property type="match status" value="1"/>
</dbReference>
<dbReference type="RefSeq" id="WP_042456261.1">
    <property type="nucleotide sequence ID" value="NZ_CP015421.1"/>
</dbReference>
<dbReference type="Proteomes" id="UP000604473">
    <property type="component" value="Unassembled WGS sequence"/>
</dbReference>
<dbReference type="InterPro" id="IPR010982">
    <property type="entry name" value="Lambda_DNA-bd_dom_sf"/>
</dbReference>
<dbReference type="EMBL" id="JAESJJ010000048">
    <property type="protein sequence ID" value="MBL3611123.1"/>
    <property type="molecule type" value="Genomic_DNA"/>
</dbReference>
<protein>
    <submittedName>
        <fullName evidence="5">Helix-turn-helix domain-containing protein</fullName>
    </submittedName>
</protein>
<accession>A0ABS1RZJ5</accession>
<organism evidence="5 6">
    <name type="scientific">Rhodovulum sulfidophilum</name>
    <name type="common">Rhodobacter sulfidophilus</name>
    <dbReference type="NCBI Taxonomy" id="35806"/>
    <lineage>
        <taxon>Bacteria</taxon>
        <taxon>Pseudomonadati</taxon>
        <taxon>Pseudomonadota</taxon>
        <taxon>Alphaproteobacteria</taxon>
        <taxon>Rhodobacterales</taxon>
        <taxon>Paracoccaceae</taxon>
        <taxon>Rhodovulum</taxon>
    </lineage>
</organism>
<evidence type="ECO:0000256" key="3">
    <source>
        <dbReference type="ARBA" id="ARBA00023163"/>
    </source>
</evidence>
<dbReference type="InterPro" id="IPR052359">
    <property type="entry name" value="HTH-type_reg/antitoxin"/>
</dbReference>
<dbReference type="PANTHER" id="PTHR36511">
    <property type="entry name" value="MERR FAMILY BACTERIAL REGULATORY PROTEIN"/>
    <property type="match status" value="1"/>
</dbReference>
<dbReference type="SMART" id="SM00530">
    <property type="entry name" value="HTH_XRE"/>
    <property type="match status" value="1"/>
</dbReference>
<evidence type="ECO:0000313" key="5">
    <source>
        <dbReference type="EMBL" id="MBL3611123.1"/>
    </source>
</evidence>
<dbReference type="CDD" id="cd00093">
    <property type="entry name" value="HTH_XRE"/>
    <property type="match status" value="1"/>
</dbReference>
<keyword evidence="3" id="KW-0804">Transcription</keyword>
<keyword evidence="1" id="KW-0805">Transcription regulation</keyword>
<dbReference type="Gene3D" id="1.10.260.40">
    <property type="entry name" value="lambda repressor-like DNA-binding domains"/>
    <property type="match status" value="1"/>
</dbReference>
<dbReference type="GeneID" id="93537588"/>
<evidence type="ECO:0000256" key="2">
    <source>
        <dbReference type="ARBA" id="ARBA00023125"/>
    </source>
</evidence>
<reference evidence="5 6" key="1">
    <citation type="submission" date="2021-01" db="EMBL/GenBank/DDBJ databases">
        <title>Draft genomes of Rhodovulum sulfidophilum.</title>
        <authorList>
            <person name="Guzman M.S."/>
        </authorList>
    </citation>
    <scope>NUCLEOTIDE SEQUENCE [LARGE SCALE GENOMIC DNA]</scope>
    <source>
        <strain evidence="5 6">AB35</strain>
    </source>
</reference>
<comment type="caution">
    <text evidence="5">The sequence shown here is derived from an EMBL/GenBank/DDBJ whole genome shotgun (WGS) entry which is preliminary data.</text>
</comment>
<keyword evidence="2" id="KW-0238">DNA-binding</keyword>
<sequence>MTDETFDLGEALKEGLEEARAWKRGEISLEARNVDPMPPSRIREIRKKVARSAAAFEKRFGIPAATINNWEQGRRRPDPAARLLLSVIDNNPDTVEAVARQQAAPFNPS</sequence>
<dbReference type="InterPro" id="IPR001387">
    <property type="entry name" value="Cro/C1-type_HTH"/>
</dbReference>
<gene>
    <name evidence="5" type="ORF">JMM60_20570</name>
</gene>